<dbReference type="Pfam" id="PF13444">
    <property type="entry name" value="Acetyltransf_5"/>
    <property type="match status" value="1"/>
</dbReference>
<reference evidence="11 12" key="1">
    <citation type="submission" date="2019-11" db="EMBL/GenBank/DDBJ databases">
        <authorList>
            <person name="Zhang J."/>
            <person name="Sun C."/>
        </authorList>
    </citation>
    <scope>NUCLEOTIDE SEQUENCE [LARGE SCALE GENOMIC DNA]</scope>
    <source>
        <strain evidence="12">sp2</strain>
    </source>
</reference>
<keyword evidence="5" id="KW-0012">Acyltransferase</keyword>
<dbReference type="InterPro" id="IPR052351">
    <property type="entry name" value="Ornithine_N-alpha-AT"/>
</dbReference>
<dbReference type="SUPFAM" id="SSF55729">
    <property type="entry name" value="Acyl-CoA N-acyltransferases (Nat)"/>
    <property type="match status" value="1"/>
</dbReference>
<keyword evidence="3 11" id="KW-0808">Transferase</keyword>
<keyword evidence="12" id="KW-1185">Reference proteome</keyword>
<dbReference type="AlphaFoldDB" id="A0A6I6CZP7"/>
<gene>
    <name evidence="11" type="ORF">GM160_04015</name>
</gene>
<proteinExistence type="inferred from homology"/>
<dbReference type="KEGG" id="ghl:GM160_04015"/>
<accession>A0A6I6CZP7</accession>
<comment type="function">
    <text evidence="9">Catalyzes the first step in the biosynthesis of ornithine lipids, which are phosphorus-free membrane lipids. Catalyzes the 3-hydroxyacyl-acyl carrier protein-dependent acylation of ornithine to form lyso-ornithine lipid (LOL).</text>
</comment>
<comment type="similarity">
    <text evidence="6">Belongs to the acetyltransferase family. OlsB subfamily.</text>
</comment>
<evidence type="ECO:0000256" key="6">
    <source>
        <dbReference type="ARBA" id="ARBA00038095"/>
    </source>
</evidence>
<dbReference type="GO" id="GO:0006629">
    <property type="term" value="P:lipid metabolic process"/>
    <property type="evidence" value="ECO:0007669"/>
    <property type="project" value="UniProtKB-KW"/>
</dbReference>
<evidence type="ECO:0000256" key="8">
    <source>
        <dbReference type="ARBA" id="ARBA00039866"/>
    </source>
</evidence>
<evidence type="ECO:0000256" key="4">
    <source>
        <dbReference type="ARBA" id="ARBA00023098"/>
    </source>
</evidence>
<dbReference type="InterPro" id="IPR016181">
    <property type="entry name" value="Acyl_CoA_acyltransferase"/>
</dbReference>
<protein>
    <recommendedName>
        <fullName evidence="8">L-ornithine N(alpha)-acyltransferase</fullName>
        <ecNumber evidence="7">2.3.2.30</ecNumber>
    </recommendedName>
</protein>
<dbReference type="PANTHER" id="PTHR37323">
    <property type="entry name" value="GCN5-RELATED N-ACETYLTRANSFERASE"/>
    <property type="match status" value="1"/>
</dbReference>
<evidence type="ECO:0000313" key="12">
    <source>
        <dbReference type="Proteomes" id="UP000427716"/>
    </source>
</evidence>
<sequence>MQRDQANRRGRLNQSAGLSVAFATTTADREACYRLRYRVFVEEMGAAIPTGHGGLERDAFDPHCHHLAVRNAEGEIVACTRVLTDTQACLTGGFYSEQEFDLGGIRKLPGRVMEIGRTCVDPEWRRGGTIAALWAGLARFMADNRFAYLIGCASIPMDDGGATARAITDSLIARHLAPADRRVRPRRPLPAASPASNTTSTRLPPLLKAYMRLGATVGGEPCWDPAFGCADLFILLESADLQSRYLRHFVERRRAPEPRSAGTHIAA</sequence>
<evidence type="ECO:0000313" key="11">
    <source>
        <dbReference type="EMBL" id="QGT78128.1"/>
    </source>
</evidence>
<organism evidence="11 12">
    <name type="scientific">Guyparkeria halophila</name>
    <dbReference type="NCBI Taxonomy" id="47960"/>
    <lineage>
        <taxon>Bacteria</taxon>
        <taxon>Pseudomonadati</taxon>
        <taxon>Pseudomonadota</taxon>
        <taxon>Gammaproteobacteria</taxon>
        <taxon>Chromatiales</taxon>
        <taxon>Thioalkalibacteraceae</taxon>
        <taxon>Guyparkeria</taxon>
    </lineage>
</organism>
<keyword evidence="4" id="KW-0443">Lipid metabolism</keyword>
<dbReference type="PANTHER" id="PTHR37323:SF1">
    <property type="entry name" value="L-ORNITHINE N(ALPHA)-ACYLTRANSFERASE"/>
    <property type="match status" value="1"/>
</dbReference>
<evidence type="ECO:0000256" key="5">
    <source>
        <dbReference type="ARBA" id="ARBA00023315"/>
    </source>
</evidence>
<evidence type="ECO:0000256" key="3">
    <source>
        <dbReference type="ARBA" id="ARBA00022679"/>
    </source>
</evidence>
<dbReference type="GO" id="GO:0043810">
    <property type="term" value="F:ornithine-acyl [acyl carrier protein] N-acyltransferase activity"/>
    <property type="evidence" value="ECO:0007669"/>
    <property type="project" value="UniProtKB-EC"/>
</dbReference>
<evidence type="ECO:0000256" key="7">
    <source>
        <dbReference type="ARBA" id="ARBA00039058"/>
    </source>
</evidence>
<comment type="catalytic activity">
    <reaction evidence="10">
        <text>a (3R)-hydroxyacyl-[ACP] + L-ornithine = a lyso-ornithine lipid + holo-[ACP] + H(+)</text>
        <dbReference type="Rhea" id="RHEA:20633"/>
        <dbReference type="Rhea" id="RHEA-COMP:9685"/>
        <dbReference type="Rhea" id="RHEA-COMP:9945"/>
        <dbReference type="ChEBI" id="CHEBI:15378"/>
        <dbReference type="ChEBI" id="CHEBI:46911"/>
        <dbReference type="ChEBI" id="CHEBI:64479"/>
        <dbReference type="ChEBI" id="CHEBI:78827"/>
        <dbReference type="ChEBI" id="CHEBI:138482"/>
        <dbReference type="EC" id="2.3.2.30"/>
    </reaction>
    <physiologicalReaction direction="left-to-right" evidence="10">
        <dbReference type="Rhea" id="RHEA:20634"/>
    </physiologicalReaction>
</comment>
<keyword evidence="2" id="KW-0444">Lipid biosynthesis</keyword>
<dbReference type="EC" id="2.3.2.30" evidence="7"/>
<evidence type="ECO:0000256" key="1">
    <source>
        <dbReference type="ARBA" id="ARBA00005189"/>
    </source>
</evidence>
<name>A0A6I6CZP7_9GAMM</name>
<evidence type="ECO:0000256" key="2">
    <source>
        <dbReference type="ARBA" id="ARBA00022516"/>
    </source>
</evidence>
<evidence type="ECO:0000256" key="9">
    <source>
        <dbReference type="ARBA" id="ARBA00045724"/>
    </source>
</evidence>
<dbReference type="EMBL" id="CP046415">
    <property type="protein sequence ID" value="QGT78128.1"/>
    <property type="molecule type" value="Genomic_DNA"/>
</dbReference>
<comment type="pathway">
    <text evidence="1">Lipid metabolism.</text>
</comment>
<dbReference type="RefSeq" id="WP_156573364.1">
    <property type="nucleotide sequence ID" value="NZ_CP046415.1"/>
</dbReference>
<evidence type="ECO:0000256" key="10">
    <source>
        <dbReference type="ARBA" id="ARBA00047785"/>
    </source>
</evidence>
<dbReference type="Proteomes" id="UP000427716">
    <property type="component" value="Chromosome"/>
</dbReference>
<dbReference type="Gene3D" id="3.40.630.30">
    <property type="match status" value="1"/>
</dbReference>